<evidence type="ECO:0000313" key="2">
    <source>
        <dbReference type="Proteomes" id="UP000425960"/>
    </source>
</evidence>
<dbReference type="Proteomes" id="UP000425960">
    <property type="component" value="Chromosome"/>
</dbReference>
<dbReference type="AlphaFoldDB" id="A0A5K7ZW59"/>
<protein>
    <submittedName>
        <fullName evidence="1">Uncharacterized protein</fullName>
    </submittedName>
</protein>
<dbReference type="RefSeq" id="WP_155324399.1">
    <property type="nucleotide sequence ID" value="NZ_AP021876.1"/>
</dbReference>
<organism evidence="1 2">
    <name type="scientific">Desulfosarcina ovata subsp. sediminis</name>
    <dbReference type="NCBI Taxonomy" id="885957"/>
    <lineage>
        <taxon>Bacteria</taxon>
        <taxon>Pseudomonadati</taxon>
        <taxon>Thermodesulfobacteriota</taxon>
        <taxon>Desulfobacteria</taxon>
        <taxon>Desulfobacterales</taxon>
        <taxon>Desulfosarcinaceae</taxon>
        <taxon>Desulfosarcina</taxon>
    </lineage>
</organism>
<sequence>MKKIETIEELNKAIENIDWAELHSMRLRYDSGYETWLYWDGESVHMTLESQSTIPGPENVVFAIFKCNIEANYSYSDGWAEEIIDDDDADYGQYKTDDGRIIDEDTMVCEAITDGDWSDMYDDWAEDIRLYWHEEQRYNVEAYRNEEGYQW</sequence>
<dbReference type="KEGG" id="dov:DSCO28_50630"/>
<proteinExistence type="predicted"/>
<accession>A0A5K7ZW59</accession>
<evidence type="ECO:0000313" key="1">
    <source>
        <dbReference type="EMBL" id="BBO84497.1"/>
    </source>
</evidence>
<gene>
    <name evidence="1" type="ORF">DSCO28_50630</name>
</gene>
<name>A0A5K7ZW59_9BACT</name>
<dbReference type="EMBL" id="AP021876">
    <property type="protein sequence ID" value="BBO84497.1"/>
    <property type="molecule type" value="Genomic_DNA"/>
</dbReference>
<reference evidence="1 2" key="1">
    <citation type="submission" date="2019-11" db="EMBL/GenBank/DDBJ databases">
        <title>Comparative genomics of hydrocarbon-degrading Desulfosarcina strains.</title>
        <authorList>
            <person name="Watanabe M."/>
            <person name="Kojima H."/>
            <person name="Fukui M."/>
        </authorList>
    </citation>
    <scope>NUCLEOTIDE SEQUENCE [LARGE SCALE GENOMIC DNA]</scope>
    <source>
        <strain evidence="1 2">28bB2T</strain>
    </source>
</reference>